<proteinExistence type="predicted"/>
<comment type="caution">
    <text evidence="1">The sequence shown here is derived from an EMBL/GenBank/DDBJ whole genome shotgun (WGS) entry which is preliminary data.</text>
</comment>
<organism evidence="1 2">
    <name type="scientific">Yoonia maritima</name>
    <dbReference type="NCBI Taxonomy" id="1435347"/>
    <lineage>
        <taxon>Bacteria</taxon>
        <taxon>Pseudomonadati</taxon>
        <taxon>Pseudomonadota</taxon>
        <taxon>Alphaproteobacteria</taxon>
        <taxon>Rhodobacterales</taxon>
        <taxon>Paracoccaceae</taxon>
        <taxon>Yoonia</taxon>
    </lineage>
</organism>
<dbReference type="AlphaFoldDB" id="A0A2T0VVV7"/>
<dbReference type="EMBL" id="PVTP01000011">
    <property type="protein sequence ID" value="PRY75766.1"/>
    <property type="molecule type" value="Genomic_DNA"/>
</dbReference>
<dbReference type="RefSeq" id="WP_165793394.1">
    <property type="nucleotide sequence ID" value="NZ_PVTP01000011.1"/>
</dbReference>
<accession>A0A2T0VVV7</accession>
<name>A0A2T0VVV7_9RHOB</name>
<dbReference type="Proteomes" id="UP000238007">
    <property type="component" value="Unassembled WGS sequence"/>
</dbReference>
<keyword evidence="2" id="KW-1185">Reference proteome</keyword>
<evidence type="ECO:0000313" key="1">
    <source>
        <dbReference type="EMBL" id="PRY75766.1"/>
    </source>
</evidence>
<gene>
    <name evidence="1" type="ORF">CLV80_111117</name>
</gene>
<sequence>MLTIFADSFLTATRNEKWKSPDHWSHDGRKLKGYEAERVEAERRQRAKVGGVK</sequence>
<reference evidence="1 2" key="1">
    <citation type="submission" date="2018-03" db="EMBL/GenBank/DDBJ databases">
        <title>Genomic Encyclopedia of Archaeal and Bacterial Type Strains, Phase II (KMG-II): from individual species to whole genera.</title>
        <authorList>
            <person name="Goeker M."/>
        </authorList>
    </citation>
    <scope>NUCLEOTIDE SEQUENCE [LARGE SCALE GENOMIC DNA]</scope>
    <source>
        <strain evidence="1 2">DSM 101533</strain>
    </source>
</reference>
<protein>
    <submittedName>
        <fullName evidence="1">Uncharacterized protein</fullName>
    </submittedName>
</protein>
<evidence type="ECO:0000313" key="2">
    <source>
        <dbReference type="Proteomes" id="UP000238007"/>
    </source>
</evidence>